<keyword evidence="1" id="KW-0175">Coiled coil</keyword>
<name>A0AAW2HKH4_9NEOP</name>
<accession>A0AAW2HKH4</accession>
<evidence type="ECO:0000313" key="3">
    <source>
        <dbReference type="EMBL" id="KAL0270018.1"/>
    </source>
</evidence>
<comment type="caution">
    <text evidence="3">The sequence shown here is derived from an EMBL/GenBank/DDBJ whole genome shotgun (WGS) entry which is preliminary data.</text>
</comment>
<evidence type="ECO:0000256" key="2">
    <source>
        <dbReference type="SAM" id="MobiDB-lite"/>
    </source>
</evidence>
<feature type="coiled-coil region" evidence="1">
    <location>
        <begin position="175"/>
        <end position="209"/>
    </location>
</feature>
<reference evidence="3" key="1">
    <citation type="journal article" date="2024" name="Gigascience">
        <title>Chromosome-level genome of the poultry shaft louse Menopon gallinae provides insight into the host-switching and adaptive evolution of parasitic lice.</title>
        <authorList>
            <person name="Xu Y."/>
            <person name="Ma L."/>
            <person name="Liu S."/>
            <person name="Liang Y."/>
            <person name="Liu Q."/>
            <person name="He Z."/>
            <person name="Tian L."/>
            <person name="Duan Y."/>
            <person name="Cai W."/>
            <person name="Li H."/>
            <person name="Song F."/>
        </authorList>
    </citation>
    <scope>NUCLEOTIDE SEQUENCE</scope>
    <source>
        <strain evidence="3">Cailab_2023a</strain>
    </source>
</reference>
<dbReference type="AlphaFoldDB" id="A0AAW2HKH4"/>
<sequence length="218" mass="25147">MDAPHFGRNDLPPKGQTLNGPHPGYFNKKAEIKKKLMMMEAAMPAVLAWNMFQICQSDGISPAAAARKIFQMDISGNEEHEERMDESSLALLQKLEDLIHYQRKLRLEFEKAEELSKFRDRQLGRKVLELEARAEKNRRLFDEMIADLKHKTVDSSVDISLDSISSRDLIAFEEMQRLAENEIILKNKIDELEKKEKIYLNTLDQADQLWSALKSKSG</sequence>
<feature type="region of interest" description="Disordered" evidence="2">
    <location>
        <begin position="1"/>
        <end position="24"/>
    </location>
</feature>
<evidence type="ECO:0000256" key="1">
    <source>
        <dbReference type="SAM" id="Coils"/>
    </source>
</evidence>
<protein>
    <submittedName>
        <fullName evidence="3">Uncharacterized protein</fullName>
    </submittedName>
</protein>
<dbReference type="EMBL" id="JARGDH010000004">
    <property type="protein sequence ID" value="KAL0270018.1"/>
    <property type="molecule type" value="Genomic_DNA"/>
</dbReference>
<gene>
    <name evidence="3" type="ORF">PYX00_007564</name>
</gene>
<organism evidence="3">
    <name type="scientific">Menopon gallinae</name>
    <name type="common">poultry shaft louse</name>
    <dbReference type="NCBI Taxonomy" id="328185"/>
    <lineage>
        <taxon>Eukaryota</taxon>
        <taxon>Metazoa</taxon>
        <taxon>Ecdysozoa</taxon>
        <taxon>Arthropoda</taxon>
        <taxon>Hexapoda</taxon>
        <taxon>Insecta</taxon>
        <taxon>Pterygota</taxon>
        <taxon>Neoptera</taxon>
        <taxon>Paraneoptera</taxon>
        <taxon>Psocodea</taxon>
        <taxon>Troctomorpha</taxon>
        <taxon>Phthiraptera</taxon>
        <taxon>Amblycera</taxon>
        <taxon>Menoponidae</taxon>
        <taxon>Menopon</taxon>
    </lineage>
</organism>
<proteinExistence type="predicted"/>